<protein>
    <submittedName>
        <fullName evidence="1">Uncharacterized protein</fullName>
    </submittedName>
</protein>
<evidence type="ECO:0000313" key="1">
    <source>
        <dbReference type="EMBL" id="KAJ8006727.1"/>
    </source>
</evidence>
<gene>
    <name evidence="1" type="ORF">DPEC_G00110210</name>
</gene>
<accession>A0ACC2GT39</accession>
<name>A0ACC2GT39_DALPE</name>
<dbReference type="Proteomes" id="UP001157502">
    <property type="component" value="Chromosome 9"/>
</dbReference>
<evidence type="ECO:0000313" key="2">
    <source>
        <dbReference type="Proteomes" id="UP001157502"/>
    </source>
</evidence>
<sequence>MQVRAAAQRQSLIHPPDDQSRLGSHLVFHRLTDQRLRGESDTQITRTQRPSRVTRPPSPHEEDVIITKNR</sequence>
<reference evidence="1" key="1">
    <citation type="submission" date="2021-05" db="EMBL/GenBank/DDBJ databases">
        <authorList>
            <person name="Pan Q."/>
            <person name="Jouanno E."/>
            <person name="Zahm M."/>
            <person name="Klopp C."/>
            <person name="Cabau C."/>
            <person name="Louis A."/>
            <person name="Berthelot C."/>
            <person name="Parey E."/>
            <person name="Roest Crollius H."/>
            <person name="Montfort J."/>
            <person name="Robinson-Rechavi M."/>
            <person name="Bouchez O."/>
            <person name="Lampietro C."/>
            <person name="Lopez Roques C."/>
            <person name="Donnadieu C."/>
            <person name="Postlethwait J."/>
            <person name="Bobe J."/>
            <person name="Dillon D."/>
            <person name="Chandos A."/>
            <person name="von Hippel F."/>
            <person name="Guiguen Y."/>
        </authorList>
    </citation>
    <scope>NUCLEOTIDE SEQUENCE</scope>
    <source>
        <strain evidence="1">YG-Jan2019</strain>
    </source>
</reference>
<dbReference type="EMBL" id="CM055736">
    <property type="protein sequence ID" value="KAJ8006727.1"/>
    <property type="molecule type" value="Genomic_DNA"/>
</dbReference>
<proteinExistence type="predicted"/>
<organism evidence="1 2">
    <name type="scientific">Dallia pectoralis</name>
    <name type="common">Alaska blackfish</name>
    <dbReference type="NCBI Taxonomy" id="75939"/>
    <lineage>
        <taxon>Eukaryota</taxon>
        <taxon>Metazoa</taxon>
        <taxon>Chordata</taxon>
        <taxon>Craniata</taxon>
        <taxon>Vertebrata</taxon>
        <taxon>Euteleostomi</taxon>
        <taxon>Actinopterygii</taxon>
        <taxon>Neopterygii</taxon>
        <taxon>Teleostei</taxon>
        <taxon>Protacanthopterygii</taxon>
        <taxon>Esociformes</taxon>
        <taxon>Umbridae</taxon>
        <taxon>Dallia</taxon>
    </lineage>
</organism>
<comment type="caution">
    <text evidence="1">The sequence shown here is derived from an EMBL/GenBank/DDBJ whole genome shotgun (WGS) entry which is preliminary data.</text>
</comment>
<keyword evidence="2" id="KW-1185">Reference proteome</keyword>